<dbReference type="AlphaFoldDB" id="A0A2A6BVH7"/>
<organism evidence="1 2">
    <name type="scientific">Pristionchus pacificus</name>
    <name type="common">Parasitic nematode worm</name>
    <dbReference type="NCBI Taxonomy" id="54126"/>
    <lineage>
        <taxon>Eukaryota</taxon>
        <taxon>Metazoa</taxon>
        <taxon>Ecdysozoa</taxon>
        <taxon>Nematoda</taxon>
        <taxon>Chromadorea</taxon>
        <taxon>Rhabditida</taxon>
        <taxon>Rhabditina</taxon>
        <taxon>Diplogasteromorpha</taxon>
        <taxon>Diplogasteroidea</taxon>
        <taxon>Neodiplogasteridae</taxon>
        <taxon>Pristionchus</taxon>
    </lineage>
</organism>
<sequence>MCVSMSRNMPIASRAPKRGHNDEVNEGKGACFDLLGLSNKTINKVLSYLPVKDRMRARLNKRLSKIEAESKCYLKKVELKQIVISFSEHSTCVNIKNRWYPFDFLKRIARNTSIGRLEIDFYPDGLIHKFCNLTKEFRSISTIYVKLNLQFLMSMKEDNRNHSIFMKFGICNKHNQKNVVSIFGNHSARNEKNQIPNHGLHSSSYLMGPTENGDRSDRLGGRTCETERRIEPTKSGKWTMKDGHGDLLSGSLTCKRGETANLVKTDSFFVDLTKLCEILKLDYSSSITSAALHQRSVIGIFSGFPIRRTNEFPGPVCERVRGKRRPLEIQ</sequence>
<dbReference type="OrthoDB" id="594804at2759"/>
<evidence type="ECO:0000313" key="2">
    <source>
        <dbReference type="Proteomes" id="UP000005239"/>
    </source>
</evidence>
<proteinExistence type="predicted"/>
<reference evidence="1" key="2">
    <citation type="submission" date="2022-06" db="UniProtKB">
        <authorList>
            <consortium name="EnsemblMetazoa"/>
        </authorList>
    </citation>
    <scope>IDENTIFICATION</scope>
    <source>
        <strain evidence="1">PS312</strain>
    </source>
</reference>
<gene>
    <name evidence="1" type="primary">WBGene00103224</name>
</gene>
<keyword evidence="2" id="KW-1185">Reference proteome</keyword>
<dbReference type="EnsemblMetazoa" id="PPA13670.1">
    <property type="protein sequence ID" value="PPA13670.1"/>
    <property type="gene ID" value="WBGene00103224"/>
</dbReference>
<dbReference type="Proteomes" id="UP000005239">
    <property type="component" value="Unassembled WGS sequence"/>
</dbReference>
<name>A0A2A6BVH7_PRIPA</name>
<reference evidence="2" key="1">
    <citation type="journal article" date="2008" name="Nat. Genet.">
        <title>The Pristionchus pacificus genome provides a unique perspective on nematode lifestyle and parasitism.</title>
        <authorList>
            <person name="Dieterich C."/>
            <person name="Clifton S.W."/>
            <person name="Schuster L.N."/>
            <person name="Chinwalla A."/>
            <person name="Delehaunty K."/>
            <person name="Dinkelacker I."/>
            <person name="Fulton L."/>
            <person name="Fulton R."/>
            <person name="Godfrey J."/>
            <person name="Minx P."/>
            <person name="Mitreva M."/>
            <person name="Roeseler W."/>
            <person name="Tian H."/>
            <person name="Witte H."/>
            <person name="Yang S.P."/>
            <person name="Wilson R.K."/>
            <person name="Sommer R.J."/>
        </authorList>
    </citation>
    <scope>NUCLEOTIDE SEQUENCE [LARGE SCALE GENOMIC DNA]</scope>
    <source>
        <strain evidence="2">PS312</strain>
    </source>
</reference>
<accession>A0A8R1UB89</accession>
<accession>A0A2A6BVH7</accession>
<protein>
    <submittedName>
        <fullName evidence="1">Uncharacterized protein</fullName>
    </submittedName>
</protein>
<evidence type="ECO:0000313" key="1">
    <source>
        <dbReference type="EnsemblMetazoa" id="PPA13670.1"/>
    </source>
</evidence>